<accession>A0A9D2NYD9</accession>
<gene>
    <name evidence="3" type="ORF">H9701_04070</name>
</gene>
<evidence type="ECO:0000256" key="2">
    <source>
        <dbReference type="SAM" id="Phobius"/>
    </source>
</evidence>
<evidence type="ECO:0000313" key="3">
    <source>
        <dbReference type="EMBL" id="HJC40712.1"/>
    </source>
</evidence>
<proteinExistence type="predicted"/>
<organism evidence="3 4">
    <name type="scientific">Candidatus Intestinimonas pullistercoris</name>
    <dbReference type="NCBI Taxonomy" id="2838623"/>
    <lineage>
        <taxon>Bacteria</taxon>
        <taxon>Bacillati</taxon>
        <taxon>Bacillota</taxon>
        <taxon>Clostridia</taxon>
        <taxon>Eubacteriales</taxon>
        <taxon>Intestinimonas</taxon>
    </lineage>
</organism>
<keyword evidence="2" id="KW-0812">Transmembrane</keyword>
<feature type="compositionally biased region" description="Basic and acidic residues" evidence="1">
    <location>
        <begin position="87"/>
        <end position="102"/>
    </location>
</feature>
<protein>
    <submittedName>
        <fullName evidence="3">Tyrosine-protein phosphatase</fullName>
    </submittedName>
</protein>
<reference evidence="3" key="1">
    <citation type="journal article" date="2021" name="PeerJ">
        <title>Extensive microbial diversity within the chicken gut microbiome revealed by metagenomics and culture.</title>
        <authorList>
            <person name="Gilroy R."/>
            <person name="Ravi A."/>
            <person name="Getino M."/>
            <person name="Pursley I."/>
            <person name="Horton D.L."/>
            <person name="Alikhan N.F."/>
            <person name="Baker D."/>
            <person name="Gharbi K."/>
            <person name="Hall N."/>
            <person name="Watson M."/>
            <person name="Adriaenssens E.M."/>
            <person name="Foster-Nyarko E."/>
            <person name="Jarju S."/>
            <person name="Secka A."/>
            <person name="Antonio M."/>
            <person name="Oren A."/>
            <person name="Chaudhuri R.R."/>
            <person name="La Ragione R."/>
            <person name="Hildebrand F."/>
            <person name="Pallen M.J."/>
        </authorList>
    </citation>
    <scope>NUCLEOTIDE SEQUENCE</scope>
    <source>
        <strain evidence="3">CHK186-1790</strain>
    </source>
</reference>
<feature type="region of interest" description="Disordered" evidence="1">
    <location>
        <begin position="78"/>
        <end position="107"/>
    </location>
</feature>
<reference evidence="3" key="2">
    <citation type="submission" date="2021-04" db="EMBL/GenBank/DDBJ databases">
        <authorList>
            <person name="Gilroy R."/>
        </authorList>
    </citation>
    <scope>NUCLEOTIDE SEQUENCE</scope>
    <source>
        <strain evidence="3">CHK186-1790</strain>
    </source>
</reference>
<name>A0A9D2NYD9_9FIRM</name>
<feature type="transmembrane region" description="Helical" evidence="2">
    <location>
        <begin position="113"/>
        <end position="135"/>
    </location>
</feature>
<keyword evidence="2" id="KW-0472">Membrane</keyword>
<evidence type="ECO:0000313" key="4">
    <source>
        <dbReference type="Proteomes" id="UP000823882"/>
    </source>
</evidence>
<keyword evidence="2" id="KW-1133">Transmembrane helix</keyword>
<sequence length="159" mass="18234">MSLEKEKKTYPGLDKLSTEELEKLLRQDIEADSEEVPDIAYISAILEVIHERRALEAEQESVDVEAAWQNFQQFYREDPLSLQNDSPRPEPSPHPRRSEQKAKSKKQGGWRRLLPIAAIVAVLVCGSMAASAFGFDLFELFAGWNSEHFQFVSPWRTEE</sequence>
<dbReference type="Proteomes" id="UP000823882">
    <property type="component" value="Unassembled WGS sequence"/>
</dbReference>
<comment type="caution">
    <text evidence="3">The sequence shown here is derived from an EMBL/GenBank/DDBJ whole genome shotgun (WGS) entry which is preliminary data.</text>
</comment>
<dbReference type="EMBL" id="DWWJ01000078">
    <property type="protein sequence ID" value="HJC40712.1"/>
    <property type="molecule type" value="Genomic_DNA"/>
</dbReference>
<evidence type="ECO:0000256" key="1">
    <source>
        <dbReference type="SAM" id="MobiDB-lite"/>
    </source>
</evidence>
<dbReference type="AlphaFoldDB" id="A0A9D2NYD9"/>
<feature type="non-terminal residue" evidence="3">
    <location>
        <position position="159"/>
    </location>
</feature>